<evidence type="ECO:0000313" key="14">
    <source>
        <dbReference type="EMBL" id="MDD2112079.1"/>
    </source>
</evidence>
<comment type="caution">
    <text evidence="14">The sequence shown here is derived from an EMBL/GenBank/DDBJ whole genome shotgun (WGS) entry which is preliminary data.</text>
</comment>
<feature type="chain" id="PRO_5040973879" evidence="11">
    <location>
        <begin position="34"/>
        <end position="841"/>
    </location>
</feature>
<sequence length="841" mass="91609">MLKPFKRRQALSRLRFLPLPALGASLLSLPAVAAPPDLQFEPGFIRQSPGQPADAGALALRALAEHRPLAAGRYTLDLYVNLSPMGKREITVNESSDGQALVPCLSAGLLGEIGVREQHLAVRQPGNEGNCIDLAAQLDGASADLDAGKLRLNLSIPQSYLRRDTSGAIAESHWDDGINAAFVNYQASVQHSNRRGSGSRNSQDLYLNSGINLYGWRLRSQQALRENQQGDLRWTRSNTYAQRDLPARWGTLTLGETFTQGEVFRSLPFKGVKLASDTGMLPDTMQNYAPVLRGVAQTYAKLEVLQNGYPLYSTFVAPGPYEIDDLAVGASSGELEVVLTEADGQVRRFIQPYSTLSNLMRAGVWRYDLALGRYHGTGQADTPALWQGALARGIGWDSTLYTGILGGDYYRAATLGLARDFGALGALSLDITQATTDLGPALGEVKGNSLSARYGKAFDSGTSLRFAGYRYSTVGYRDYDEAVLQRNASNRYLGSRRSRVEASVYQHFGNAGALSLTLSQDDYWHSRLQRRQYQLQYNTQLPHNISLNLFASQSLTSSRSNDRIIGLGITLPLDFAHASSATFDLQHSAGKYSERASLSGHFDERRLNYRATLANDTQQSGSLSLAYQGRHANYGVGYSEASDYRSLSLSTSGALLAHGGGMLLAPFIGETNAVVHVPDIAGIGVSQTQQGKTNRDGYVLAPYMRPYRANPVVLQLDQLDPEIEIDNGATQVVPRRGAVVLAEFAARRVNRLVLTLLQADGRPLPFGAQVSDAQGQELAVVGQGGQALVATHLEQQQLLARWTAGNEQQCSFDITPANLPLEQGYRMQTLRCQAPSDWNNQ</sequence>
<dbReference type="Pfam" id="PF13953">
    <property type="entry name" value="PapC_C"/>
    <property type="match status" value="1"/>
</dbReference>
<proteinExistence type="inferred from homology"/>
<dbReference type="Pfam" id="PF13954">
    <property type="entry name" value="PapC_N"/>
    <property type="match status" value="1"/>
</dbReference>
<gene>
    <name evidence="14" type="ORF">NP554_09790</name>
</gene>
<evidence type="ECO:0000256" key="5">
    <source>
        <dbReference type="ARBA" id="ARBA00022558"/>
    </source>
</evidence>
<dbReference type="PANTHER" id="PTHR30451:SF21">
    <property type="entry name" value="FIMBRIAL USHER DOMAIN-CONTAINING PROTEIN YDET-RELATED"/>
    <property type="match status" value="1"/>
</dbReference>
<dbReference type="GO" id="GO:0009279">
    <property type="term" value="C:cell outer membrane"/>
    <property type="evidence" value="ECO:0007669"/>
    <property type="project" value="UniProtKB-SubCell"/>
</dbReference>
<dbReference type="Proteomes" id="UP001150728">
    <property type="component" value="Unassembled WGS sequence"/>
</dbReference>
<evidence type="ECO:0000256" key="11">
    <source>
        <dbReference type="SAM" id="SignalP"/>
    </source>
</evidence>
<evidence type="ECO:0000256" key="8">
    <source>
        <dbReference type="ARBA" id="ARBA00023136"/>
    </source>
</evidence>
<keyword evidence="5 10" id="KW-1029">Fimbrium biogenesis</keyword>
<keyword evidence="3 10" id="KW-0813">Transport</keyword>
<dbReference type="EMBL" id="JANIAM010000006">
    <property type="protein sequence ID" value="MDD2112079.1"/>
    <property type="molecule type" value="Genomic_DNA"/>
</dbReference>
<evidence type="ECO:0000256" key="9">
    <source>
        <dbReference type="ARBA" id="ARBA00023237"/>
    </source>
</evidence>
<dbReference type="Pfam" id="PF00577">
    <property type="entry name" value="Usher"/>
    <property type="match status" value="1"/>
</dbReference>
<evidence type="ECO:0000313" key="15">
    <source>
        <dbReference type="Proteomes" id="UP001150728"/>
    </source>
</evidence>
<comment type="similarity">
    <text evidence="2 10">Belongs to the fimbrial export usher family.</text>
</comment>
<dbReference type="InterPro" id="IPR025949">
    <property type="entry name" value="PapC-like_C"/>
</dbReference>
<keyword evidence="7 11" id="KW-0732">Signal</keyword>
<evidence type="ECO:0000259" key="12">
    <source>
        <dbReference type="Pfam" id="PF13953"/>
    </source>
</evidence>
<dbReference type="Gene3D" id="2.60.40.3110">
    <property type="match status" value="1"/>
</dbReference>
<dbReference type="SUPFAM" id="SSF141729">
    <property type="entry name" value="FimD N-terminal domain-like"/>
    <property type="match status" value="1"/>
</dbReference>
<evidence type="ECO:0000256" key="4">
    <source>
        <dbReference type="ARBA" id="ARBA00022452"/>
    </source>
</evidence>
<evidence type="ECO:0000256" key="2">
    <source>
        <dbReference type="ARBA" id="ARBA00008064"/>
    </source>
</evidence>
<dbReference type="GO" id="GO:0009297">
    <property type="term" value="P:pilus assembly"/>
    <property type="evidence" value="ECO:0007669"/>
    <property type="project" value="InterPro"/>
</dbReference>
<dbReference type="RefSeq" id="WP_274120094.1">
    <property type="nucleotide sequence ID" value="NZ_CP128558.1"/>
</dbReference>
<dbReference type="Gene3D" id="2.60.40.2610">
    <property type="entry name" value="Outer membrane usher protein FimD, plug domain"/>
    <property type="match status" value="1"/>
</dbReference>
<evidence type="ECO:0000256" key="7">
    <source>
        <dbReference type="ARBA" id="ARBA00022729"/>
    </source>
</evidence>
<feature type="domain" description="PapC N-terminal" evidence="13">
    <location>
        <begin position="39"/>
        <end position="188"/>
    </location>
</feature>
<evidence type="ECO:0000259" key="13">
    <source>
        <dbReference type="Pfam" id="PF13954"/>
    </source>
</evidence>
<evidence type="ECO:0000256" key="10">
    <source>
        <dbReference type="RuleBase" id="RU003884"/>
    </source>
</evidence>
<comment type="subcellular location">
    <subcellularLocation>
        <location evidence="1 10">Cell outer membrane</location>
        <topology evidence="1 10">Multi-pass membrane protein</topology>
    </subcellularLocation>
</comment>
<feature type="signal peptide" evidence="11">
    <location>
        <begin position="1"/>
        <end position="33"/>
    </location>
</feature>
<keyword evidence="6 10" id="KW-0812">Transmembrane</keyword>
<feature type="domain" description="PapC-like C-terminal" evidence="12">
    <location>
        <begin position="754"/>
        <end position="815"/>
    </location>
</feature>
<dbReference type="GO" id="GO:0015473">
    <property type="term" value="F:fimbrial usher porin activity"/>
    <property type="evidence" value="ECO:0007669"/>
    <property type="project" value="InterPro"/>
</dbReference>
<dbReference type="PROSITE" id="PS01151">
    <property type="entry name" value="FIMBRIAL_USHER"/>
    <property type="match status" value="1"/>
</dbReference>
<evidence type="ECO:0000256" key="3">
    <source>
        <dbReference type="ARBA" id="ARBA00022448"/>
    </source>
</evidence>
<dbReference type="PANTHER" id="PTHR30451">
    <property type="entry name" value="OUTER MEMBRANE USHER PROTEIN"/>
    <property type="match status" value="1"/>
</dbReference>
<dbReference type="InterPro" id="IPR037224">
    <property type="entry name" value="PapC_N_sf"/>
</dbReference>
<accession>A0A9X4D8P3</accession>
<dbReference type="InterPro" id="IPR018030">
    <property type="entry name" value="Fimbrial_membr_usher_CS"/>
</dbReference>
<name>A0A9X4D8P3_9PSED</name>
<evidence type="ECO:0000256" key="1">
    <source>
        <dbReference type="ARBA" id="ARBA00004571"/>
    </source>
</evidence>
<protein>
    <submittedName>
        <fullName evidence="14">Fimbrial biogenesis outer membrane usher protein</fullName>
    </submittedName>
</protein>
<keyword evidence="4" id="KW-1134">Transmembrane beta strand</keyword>
<dbReference type="Gene3D" id="2.60.40.2070">
    <property type="match status" value="1"/>
</dbReference>
<dbReference type="InterPro" id="IPR000015">
    <property type="entry name" value="Fimb_usher"/>
</dbReference>
<keyword evidence="9 10" id="KW-0998">Cell outer membrane</keyword>
<dbReference type="InterPro" id="IPR025885">
    <property type="entry name" value="PapC_N"/>
</dbReference>
<reference evidence="14" key="1">
    <citation type="submission" date="2022-07" db="EMBL/GenBank/DDBJ databases">
        <title>Multi-strain Analysis of Pseudomonas putida Reveals Metabolic and Genetic Diversity.</title>
        <authorList>
            <person name="Monk J.M."/>
        </authorList>
    </citation>
    <scope>NUCLEOTIDE SEQUENCE</scope>
    <source>
        <strain evidence="14">17633</strain>
    </source>
</reference>
<evidence type="ECO:0000256" key="6">
    <source>
        <dbReference type="ARBA" id="ARBA00022692"/>
    </source>
</evidence>
<keyword evidence="8 10" id="KW-0472">Membrane</keyword>
<dbReference type="AlphaFoldDB" id="A0A9X4D8P3"/>
<dbReference type="InterPro" id="IPR042186">
    <property type="entry name" value="FimD_plug_dom"/>
</dbReference>
<dbReference type="InterPro" id="IPR043142">
    <property type="entry name" value="PapC-like_C_sf"/>
</dbReference>
<organism evidence="14 15">
    <name type="scientific">Pseudomonas asiatica</name>
    <dbReference type="NCBI Taxonomy" id="2219225"/>
    <lineage>
        <taxon>Bacteria</taxon>
        <taxon>Pseudomonadati</taxon>
        <taxon>Pseudomonadota</taxon>
        <taxon>Gammaproteobacteria</taxon>
        <taxon>Pseudomonadales</taxon>
        <taxon>Pseudomonadaceae</taxon>
        <taxon>Pseudomonas</taxon>
    </lineage>
</organism>
<dbReference type="Gene3D" id="3.10.20.410">
    <property type="match status" value="1"/>
</dbReference>